<dbReference type="InParanoid" id="A0A0D2VVW1"/>
<reference evidence="11" key="1">
    <citation type="submission" date="2011-02" db="EMBL/GenBank/DDBJ databases">
        <title>The Genome Sequence of Capsaspora owczarzaki ATCC 30864.</title>
        <authorList>
            <person name="Russ C."/>
            <person name="Cuomo C."/>
            <person name="Burger G."/>
            <person name="Gray M.W."/>
            <person name="Holland P.W.H."/>
            <person name="King N."/>
            <person name="Lang F.B.F."/>
            <person name="Roger A.J."/>
            <person name="Ruiz-Trillo I."/>
            <person name="Young S.K."/>
            <person name="Zeng Q."/>
            <person name="Gargeya S."/>
            <person name="Alvarado L."/>
            <person name="Berlin A."/>
            <person name="Chapman S.B."/>
            <person name="Chen Z."/>
            <person name="Freedman E."/>
            <person name="Gellesch M."/>
            <person name="Goldberg J."/>
            <person name="Griggs A."/>
            <person name="Gujja S."/>
            <person name="Heilman E."/>
            <person name="Heiman D."/>
            <person name="Howarth C."/>
            <person name="Mehta T."/>
            <person name="Neiman D."/>
            <person name="Pearson M."/>
            <person name="Roberts A."/>
            <person name="Saif S."/>
            <person name="Shea T."/>
            <person name="Shenoy N."/>
            <person name="Sisk P."/>
            <person name="Stolte C."/>
            <person name="Sykes S."/>
            <person name="White J."/>
            <person name="Yandava C."/>
            <person name="Haas B."/>
            <person name="Nusbaum C."/>
            <person name="Birren B."/>
        </authorList>
    </citation>
    <scope>NUCLEOTIDE SEQUENCE</scope>
    <source>
        <strain evidence="11">ATCC 30864</strain>
    </source>
</reference>
<feature type="region of interest" description="Disordered" evidence="8">
    <location>
        <begin position="459"/>
        <end position="489"/>
    </location>
</feature>
<evidence type="ECO:0000256" key="4">
    <source>
        <dbReference type="ARBA" id="ARBA00022989"/>
    </source>
</evidence>
<dbReference type="PhylomeDB" id="A0A0D2VVW1"/>
<dbReference type="GO" id="GO:0019706">
    <property type="term" value="F:protein-cysteine S-palmitoyltransferase activity"/>
    <property type="evidence" value="ECO:0007669"/>
    <property type="project" value="UniProtKB-EC"/>
</dbReference>
<evidence type="ECO:0000259" key="9">
    <source>
        <dbReference type="Pfam" id="PF01529"/>
    </source>
</evidence>
<keyword evidence="3 7" id="KW-0812">Transmembrane</keyword>
<dbReference type="GO" id="GO:0016020">
    <property type="term" value="C:membrane"/>
    <property type="evidence" value="ECO:0007669"/>
    <property type="project" value="UniProtKB-SubCell"/>
</dbReference>
<evidence type="ECO:0000256" key="7">
    <source>
        <dbReference type="RuleBase" id="RU079119"/>
    </source>
</evidence>
<keyword evidence="5 7" id="KW-0472">Membrane</keyword>
<dbReference type="EMBL" id="KE346369">
    <property type="protein sequence ID" value="KJE95607.1"/>
    <property type="molecule type" value="Genomic_DNA"/>
</dbReference>
<keyword evidence="6 7" id="KW-0012">Acyltransferase</keyword>
<proteinExistence type="inferred from homology"/>
<dbReference type="eggNOG" id="KOG1314">
    <property type="taxonomic scope" value="Eukaryota"/>
</dbReference>
<comment type="catalytic activity">
    <reaction evidence="7">
        <text>L-cysteinyl-[protein] + hexadecanoyl-CoA = S-hexadecanoyl-L-cysteinyl-[protein] + CoA</text>
        <dbReference type="Rhea" id="RHEA:36683"/>
        <dbReference type="Rhea" id="RHEA-COMP:10131"/>
        <dbReference type="Rhea" id="RHEA-COMP:11032"/>
        <dbReference type="ChEBI" id="CHEBI:29950"/>
        <dbReference type="ChEBI" id="CHEBI:57287"/>
        <dbReference type="ChEBI" id="CHEBI:57379"/>
        <dbReference type="ChEBI" id="CHEBI:74151"/>
        <dbReference type="EC" id="2.3.1.225"/>
    </reaction>
</comment>
<evidence type="ECO:0000256" key="3">
    <source>
        <dbReference type="ARBA" id="ARBA00022692"/>
    </source>
</evidence>
<keyword evidence="2 7" id="KW-0808">Transferase</keyword>
<accession>A0A0D2VVW1</accession>
<dbReference type="Gene3D" id="2.30.30.40">
    <property type="entry name" value="SH3 Domains"/>
    <property type="match status" value="1"/>
</dbReference>
<dbReference type="PANTHER" id="PTHR12246">
    <property type="entry name" value="PALMITOYLTRANSFERASE ZDHHC16"/>
    <property type="match status" value="1"/>
</dbReference>
<evidence type="ECO:0000256" key="8">
    <source>
        <dbReference type="SAM" id="MobiDB-lite"/>
    </source>
</evidence>
<dbReference type="PROSITE" id="PS50216">
    <property type="entry name" value="DHHC"/>
    <property type="match status" value="1"/>
</dbReference>
<organism evidence="10 11">
    <name type="scientific">Capsaspora owczarzaki (strain ATCC 30864)</name>
    <dbReference type="NCBI Taxonomy" id="595528"/>
    <lineage>
        <taxon>Eukaryota</taxon>
        <taxon>Filasterea</taxon>
        <taxon>Capsaspora</taxon>
    </lineage>
</organism>
<name>A0A0D2VVW1_CAPO3</name>
<dbReference type="RefSeq" id="XP_004345633.1">
    <property type="nucleotide sequence ID" value="XM_004345583.2"/>
</dbReference>
<feature type="transmembrane region" description="Helical" evidence="7">
    <location>
        <begin position="128"/>
        <end position="149"/>
    </location>
</feature>
<comment type="subcellular location">
    <subcellularLocation>
        <location evidence="1">Membrane</location>
        <topology evidence="1">Multi-pass membrane protein</topology>
    </subcellularLocation>
</comment>
<dbReference type="InterPro" id="IPR001594">
    <property type="entry name" value="Palmitoyltrfase_DHHC"/>
</dbReference>
<feature type="compositionally biased region" description="Low complexity" evidence="8">
    <location>
        <begin position="466"/>
        <end position="483"/>
    </location>
</feature>
<feature type="compositionally biased region" description="Basic and acidic residues" evidence="8">
    <location>
        <begin position="1"/>
        <end position="25"/>
    </location>
</feature>
<dbReference type="InterPro" id="IPR039859">
    <property type="entry name" value="PFA4/ZDH16/20/ERF2-like"/>
</dbReference>
<keyword evidence="4 7" id="KW-1133">Transmembrane helix</keyword>
<comment type="domain">
    <text evidence="7">The DHHC domain is required for palmitoyltransferase activity.</text>
</comment>
<dbReference type="OrthoDB" id="331948at2759"/>
<feature type="region of interest" description="Disordered" evidence="8">
    <location>
        <begin position="1"/>
        <end position="52"/>
    </location>
</feature>
<dbReference type="Proteomes" id="UP000008743">
    <property type="component" value="Unassembled WGS sequence"/>
</dbReference>
<evidence type="ECO:0000256" key="1">
    <source>
        <dbReference type="ARBA" id="ARBA00004141"/>
    </source>
</evidence>
<protein>
    <recommendedName>
        <fullName evidence="7">Palmitoyltransferase</fullName>
        <ecNumber evidence="7">2.3.1.225</ecNumber>
    </recommendedName>
</protein>
<sequence length="504" mass="56028">MSSSDHHPKGKGKDKDKDKDTDKTIHGNGASETVLSSRSSSSRPSSSSSSQRGLSRVLHWGPMLALSVIVFISFSMIVACVHGNPPLEARTVLTGRSTVYPRGHPQHRDPASSGGSPSTSLDVVFKPWGALQLGVFLLMLAQILSNYFLAMVRGPGYAPPGWQSAVTGNVADFVQFCTLCDEFKAPRAHHCRLCNRCILRMDHHCPWVNNCVGHNNQRNFVLFVTWVPLTAVYTIYIMSHWCWTLLGSGRLLRLYSIDLVLCVFGVALSIGVMLAVAFLAHHQFSVIFRNMSDIEEWIADKASNRMLKEKSGEVFTYPYDLGRRANWVQVMGPGVLQLLWPWYEPSTSLDAQLHEHPGKRTALKQPITASNGVFWPVHETCHQFSFTQEQLKQKQRKLAHAQLVRVARPFSGRWWGFGIGGCRLLWNFPAFDDTQLAVSAGQDVLVLRGHKGWLYGENRGVGADSDTPNPDSTAAAASTSNNDVHVRDHPRGWFPEACVNVKES</sequence>
<evidence type="ECO:0000313" key="10">
    <source>
        <dbReference type="EMBL" id="KJE95607.1"/>
    </source>
</evidence>
<feature type="transmembrane region" description="Helical" evidence="7">
    <location>
        <begin position="257"/>
        <end position="280"/>
    </location>
</feature>
<gene>
    <name evidence="10" type="ORF">CAOG_006043</name>
</gene>
<dbReference type="EC" id="2.3.1.225" evidence="7"/>
<dbReference type="AlphaFoldDB" id="A0A0D2VVW1"/>
<feature type="domain" description="Palmitoyltransferase DHHC" evidence="9">
    <location>
        <begin position="175"/>
        <end position="297"/>
    </location>
</feature>
<comment type="similarity">
    <text evidence="7">Belongs to the DHHC palmitoyltransferase family.</text>
</comment>
<feature type="compositionally biased region" description="Low complexity" evidence="8">
    <location>
        <begin position="36"/>
        <end position="52"/>
    </location>
</feature>
<feature type="transmembrane region" description="Helical" evidence="7">
    <location>
        <begin position="57"/>
        <end position="79"/>
    </location>
</feature>
<evidence type="ECO:0000256" key="2">
    <source>
        <dbReference type="ARBA" id="ARBA00022679"/>
    </source>
</evidence>
<dbReference type="Pfam" id="PF01529">
    <property type="entry name" value="DHHC"/>
    <property type="match status" value="1"/>
</dbReference>
<evidence type="ECO:0000256" key="6">
    <source>
        <dbReference type="ARBA" id="ARBA00023315"/>
    </source>
</evidence>
<evidence type="ECO:0000313" key="11">
    <source>
        <dbReference type="Proteomes" id="UP000008743"/>
    </source>
</evidence>
<keyword evidence="11" id="KW-1185">Reference proteome</keyword>
<evidence type="ECO:0000256" key="5">
    <source>
        <dbReference type="ARBA" id="ARBA00023136"/>
    </source>
</evidence>
<dbReference type="STRING" id="595528.A0A0D2VVW1"/>
<feature type="transmembrane region" description="Helical" evidence="7">
    <location>
        <begin position="220"/>
        <end position="237"/>
    </location>
</feature>